<dbReference type="SUPFAM" id="SSF55120">
    <property type="entry name" value="Pseudouridine synthase"/>
    <property type="match status" value="1"/>
</dbReference>
<keyword evidence="3" id="KW-0413">Isomerase</keyword>
<evidence type="ECO:0000256" key="3">
    <source>
        <dbReference type="ARBA" id="ARBA00023235"/>
    </source>
</evidence>
<dbReference type="Gene3D" id="3.30.70.660">
    <property type="entry name" value="Pseudouridine synthase I, catalytic domain, C-terminal subdomain"/>
    <property type="match status" value="1"/>
</dbReference>
<reference evidence="5 6" key="1">
    <citation type="submission" date="2024-02" db="EMBL/GenBank/DDBJ databases">
        <authorList>
            <person name="Chen Y."/>
            <person name="Shah S."/>
            <person name="Dougan E. K."/>
            <person name="Thang M."/>
            <person name="Chan C."/>
        </authorList>
    </citation>
    <scope>NUCLEOTIDE SEQUENCE [LARGE SCALE GENOMIC DNA]</scope>
</reference>
<evidence type="ECO:0000313" key="6">
    <source>
        <dbReference type="Proteomes" id="UP001642484"/>
    </source>
</evidence>
<dbReference type="PANTHER" id="PTHR11142">
    <property type="entry name" value="PSEUDOURIDYLATE SYNTHASE"/>
    <property type="match status" value="1"/>
</dbReference>
<gene>
    <name evidence="5" type="ORF">CCMP2556_LOCUS25814</name>
</gene>
<dbReference type="Proteomes" id="UP001642484">
    <property type="component" value="Unassembled WGS sequence"/>
</dbReference>
<evidence type="ECO:0000256" key="1">
    <source>
        <dbReference type="ARBA" id="ARBA00009375"/>
    </source>
</evidence>
<name>A0ABP0MIR7_9DINO</name>
<dbReference type="InterPro" id="IPR001406">
    <property type="entry name" value="PsdUridine_synth_TruA"/>
</dbReference>
<dbReference type="Gene3D" id="3.30.70.580">
    <property type="entry name" value="Pseudouridine synthase I, catalytic domain, N-terminal subdomain"/>
    <property type="match status" value="1"/>
</dbReference>
<evidence type="ECO:0000256" key="2">
    <source>
        <dbReference type="ARBA" id="ARBA00022694"/>
    </source>
</evidence>
<keyword evidence="2" id="KW-0819">tRNA processing</keyword>
<dbReference type="InterPro" id="IPR020095">
    <property type="entry name" value="PsdUridine_synth_TruA_C"/>
</dbReference>
<protein>
    <recommendedName>
        <fullName evidence="4">Pseudouridine synthase I TruA alpha/beta domain-containing protein</fullName>
    </recommendedName>
</protein>
<dbReference type="InterPro" id="IPR020097">
    <property type="entry name" value="PsdUridine_synth_TruA_a/b_dom"/>
</dbReference>
<dbReference type="Pfam" id="PF01416">
    <property type="entry name" value="PseudoU_synth_1"/>
    <property type="match status" value="1"/>
</dbReference>
<feature type="domain" description="Pseudouridine synthase I TruA alpha/beta" evidence="4">
    <location>
        <begin position="303"/>
        <end position="410"/>
    </location>
</feature>
<dbReference type="InterPro" id="IPR020103">
    <property type="entry name" value="PsdUridine_synth_cat_dom_sf"/>
</dbReference>
<comment type="caution">
    <text evidence="5">The sequence shown here is derived from an EMBL/GenBank/DDBJ whole genome shotgun (WGS) entry which is preliminary data.</text>
</comment>
<sequence length="521" mass="59084">METWIPLPAALPQRPLQLSKVIQRKSDSFCSWSRPSRICTLSTLLLAKRQVYSARKCMAPVETFEDAEGIDDTDDSAAEQERRSFETCVGSYAWLYEAQDFDWRSLAGRRERAPKTTVALIIGYLGHNFLGLQQPCFRGTQFAHAVETELELALLKAGAMIPENFGNLCRLRWSRVGRTDAGVSASCNVVTGRLIVEKDDQALDDLVDRIREFLPRDLAIHGAAFVSKRFSARWEGTRREYLFLLPSFCVAPTLTMTRTWLAKNRPGEAPTDFSVEDLQKLEDALGLRKIRLSSEHLKCFRLALASFEGTHFFGNFANKKLDPRGPQGFRHVRRVHCGNPWVDEHGREWVTVEICADSFLTHQIRKMIATAALVAQGALSLEFIDAAMHRHLDVKTQRFPPNGLIFKRPFFKSKTSTGLPSSVEAKLNSEEVAARMFAMQEWLQKEVIKEAEEGLSAVYWLACVAHFEPEDMESEVLQQYRRLMPKNEQHIKARQAASTQVACIVASQGAELWLGRHRRAK</sequence>
<keyword evidence="6" id="KW-1185">Reference proteome</keyword>
<dbReference type="PANTHER" id="PTHR11142:SF4">
    <property type="entry name" value="PSEUDOURIDYLATE SYNTHASE 1 HOMOLOG"/>
    <property type="match status" value="1"/>
</dbReference>
<proteinExistence type="inferred from homology"/>
<evidence type="ECO:0000259" key="4">
    <source>
        <dbReference type="Pfam" id="PF01416"/>
    </source>
</evidence>
<evidence type="ECO:0000313" key="5">
    <source>
        <dbReference type="EMBL" id="CAK9050677.1"/>
    </source>
</evidence>
<comment type="similarity">
    <text evidence="1">Belongs to the tRNA pseudouridine synthase TruA family.</text>
</comment>
<dbReference type="EMBL" id="CAXAMN010017546">
    <property type="protein sequence ID" value="CAK9050677.1"/>
    <property type="molecule type" value="Genomic_DNA"/>
</dbReference>
<accession>A0ABP0MIR7</accession>
<organism evidence="5 6">
    <name type="scientific">Durusdinium trenchii</name>
    <dbReference type="NCBI Taxonomy" id="1381693"/>
    <lineage>
        <taxon>Eukaryota</taxon>
        <taxon>Sar</taxon>
        <taxon>Alveolata</taxon>
        <taxon>Dinophyceae</taxon>
        <taxon>Suessiales</taxon>
        <taxon>Symbiodiniaceae</taxon>
        <taxon>Durusdinium</taxon>
    </lineage>
</organism>
<dbReference type="InterPro" id="IPR020094">
    <property type="entry name" value="TruA/RsuA/RluB/E/F_N"/>
</dbReference>